<organism evidence="1 2">
    <name type="scientific">Actinoplanes couchii</name>
    <dbReference type="NCBI Taxonomy" id="403638"/>
    <lineage>
        <taxon>Bacteria</taxon>
        <taxon>Bacillati</taxon>
        <taxon>Actinomycetota</taxon>
        <taxon>Actinomycetes</taxon>
        <taxon>Micromonosporales</taxon>
        <taxon>Micromonosporaceae</taxon>
        <taxon>Actinoplanes</taxon>
    </lineage>
</organism>
<protein>
    <submittedName>
        <fullName evidence="1">Uncharacterized protein</fullName>
    </submittedName>
</protein>
<keyword evidence="2" id="KW-1185">Reference proteome</keyword>
<evidence type="ECO:0000313" key="2">
    <source>
        <dbReference type="Proteomes" id="UP000612282"/>
    </source>
</evidence>
<sequence length="214" mass="23044">MPGLPTTAALAAHSDRDLLHLVQAATPDGTGVGGGTATADVDGVPVFLKRIPITDRELAAPRHTTNLFDLPVRHQYGMYRLPVPAFNAWRELAANQIVTEGILAGEPALFPLLYHWRVLPGRPPVAPEHRDIDAVVDQFGGDRAIRARLEALAGATASLVLFLQHLPADASALLADPSANAAIIARHSPAAERMNRFHHRLYDGDLDATYSPLE</sequence>
<proteinExistence type="predicted"/>
<reference evidence="1 2" key="1">
    <citation type="submission" date="2021-01" db="EMBL/GenBank/DDBJ databases">
        <title>Whole genome shotgun sequence of Actinoplanes couchii NBRC 106145.</title>
        <authorList>
            <person name="Komaki H."/>
            <person name="Tamura T."/>
        </authorList>
    </citation>
    <scope>NUCLEOTIDE SEQUENCE [LARGE SCALE GENOMIC DNA]</scope>
    <source>
        <strain evidence="1 2">NBRC 106145</strain>
    </source>
</reference>
<dbReference type="Proteomes" id="UP000612282">
    <property type="component" value="Unassembled WGS sequence"/>
</dbReference>
<evidence type="ECO:0000313" key="1">
    <source>
        <dbReference type="EMBL" id="GID57619.1"/>
    </source>
</evidence>
<accession>A0ABQ3XGL8</accession>
<dbReference type="EMBL" id="BOMG01000074">
    <property type="protein sequence ID" value="GID57619.1"/>
    <property type="molecule type" value="Genomic_DNA"/>
</dbReference>
<comment type="caution">
    <text evidence="1">The sequence shown here is derived from an EMBL/GenBank/DDBJ whole genome shotgun (WGS) entry which is preliminary data.</text>
</comment>
<dbReference type="RefSeq" id="WP_203800670.1">
    <property type="nucleotide sequence ID" value="NZ_BAAAQE010000034.1"/>
</dbReference>
<gene>
    <name evidence="1" type="ORF">Aco03nite_060230</name>
</gene>
<name>A0ABQ3XGL8_9ACTN</name>